<proteinExistence type="predicted"/>
<gene>
    <name evidence="1" type="ORF">CERZMDRAFT_103649</name>
</gene>
<protein>
    <submittedName>
        <fullName evidence="1">Uncharacterized protein</fullName>
    </submittedName>
</protein>
<evidence type="ECO:0000313" key="1">
    <source>
        <dbReference type="EMBL" id="KAF2206210.1"/>
    </source>
</evidence>
<dbReference type="AlphaFoldDB" id="A0A6A6EYZ3"/>
<name>A0A6A6EYZ3_9PEZI</name>
<evidence type="ECO:0000313" key="2">
    <source>
        <dbReference type="Proteomes" id="UP000799539"/>
    </source>
</evidence>
<dbReference type="EMBL" id="ML992742">
    <property type="protein sequence ID" value="KAF2206210.1"/>
    <property type="molecule type" value="Genomic_DNA"/>
</dbReference>
<organism evidence="1 2">
    <name type="scientific">Cercospora zeae-maydis SCOH1-5</name>
    <dbReference type="NCBI Taxonomy" id="717836"/>
    <lineage>
        <taxon>Eukaryota</taxon>
        <taxon>Fungi</taxon>
        <taxon>Dikarya</taxon>
        <taxon>Ascomycota</taxon>
        <taxon>Pezizomycotina</taxon>
        <taxon>Dothideomycetes</taxon>
        <taxon>Dothideomycetidae</taxon>
        <taxon>Mycosphaerellales</taxon>
        <taxon>Mycosphaerellaceae</taxon>
        <taxon>Cercospora</taxon>
    </lineage>
</organism>
<accession>A0A6A6EYZ3</accession>
<reference evidence="1" key="1">
    <citation type="journal article" date="2020" name="Stud. Mycol.">
        <title>101 Dothideomycetes genomes: a test case for predicting lifestyles and emergence of pathogens.</title>
        <authorList>
            <person name="Haridas S."/>
            <person name="Albert R."/>
            <person name="Binder M."/>
            <person name="Bloem J."/>
            <person name="Labutti K."/>
            <person name="Salamov A."/>
            <person name="Andreopoulos B."/>
            <person name="Baker S."/>
            <person name="Barry K."/>
            <person name="Bills G."/>
            <person name="Bluhm B."/>
            <person name="Cannon C."/>
            <person name="Castanera R."/>
            <person name="Culley D."/>
            <person name="Daum C."/>
            <person name="Ezra D."/>
            <person name="Gonzalez J."/>
            <person name="Henrissat B."/>
            <person name="Kuo A."/>
            <person name="Liang C."/>
            <person name="Lipzen A."/>
            <person name="Lutzoni F."/>
            <person name="Magnuson J."/>
            <person name="Mondo S."/>
            <person name="Nolan M."/>
            <person name="Ohm R."/>
            <person name="Pangilinan J."/>
            <person name="Park H.-J."/>
            <person name="Ramirez L."/>
            <person name="Alfaro M."/>
            <person name="Sun H."/>
            <person name="Tritt A."/>
            <person name="Yoshinaga Y."/>
            <person name="Zwiers L.-H."/>
            <person name="Turgeon B."/>
            <person name="Goodwin S."/>
            <person name="Spatafora J."/>
            <person name="Crous P."/>
            <person name="Grigoriev I."/>
        </authorList>
    </citation>
    <scope>NUCLEOTIDE SEQUENCE</scope>
    <source>
        <strain evidence="1">SCOH1-5</strain>
    </source>
</reference>
<sequence length="169" mass="18806">MFTVRHKPRTDQWNEAIEGIDDEVLFYADIAIEVLWGKSEGYWDPLLRTLSGTETSATSADIWSYSTEHSPPEDISAIELLAHGFSNPTKITLNEGRVSPCAAEYPLATALTSIQAIQPRARLQRDPGIFPVPWSIDPLNAHRLLAKMLEALLLSHGLDNTQPILMSKL</sequence>
<dbReference type="Proteomes" id="UP000799539">
    <property type="component" value="Unassembled WGS sequence"/>
</dbReference>
<keyword evidence="2" id="KW-1185">Reference proteome</keyword>